<dbReference type="GO" id="GO:0019887">
    <property type="term" value="F:protein kinase regulator activity"/>
    <property type="evidence" value="ECO:0007669"/>
    <property type="project" value="TreeGrafter"/>
</dbReference>
<dbReference type="InterPro" id="IPR052771">
    <property type="entry name" value="Neurotrophin_sig_adaptor"/>
</dbReference>
<organism evidence="2 3">
    <name type="scientific">Perca flavescens</name>
    <name type="common">American yellow perch</name>
    <name type="synonym">Morone flavescens</name>
    <dbReference type="NCBI Taxonomy" id="8167"/>
    <lineage>
        <taxon>Eukaryota</taxon>
        <taxon>Metazoa</taxon>
        <taxon>Chordata</taxon>
        <taxon>Craniata</taxon>
        <taxon>Vertebrata</taxon>
        <taxon>Euteleostomi</taxon>
        <taxon>Actinopterygii</taxon>
        <taxon>Neopterygii</taxon>
        <taxon>Teleostei</taxon>
        <taxon>Neoteleostei</taxon>
        <taxon>Acanthomorphata</taxon>
        <taxon>Eupercaria</taxon>
        <taxon>Perciformes</taxon>
        <taxon>Percoidei</taxon>
        <taxon>Percidae</taxon>
        <taxon>Percinae</taxon>
        <taxon>Perca</taxon>
    </lineage>
</organism>
<dbReference type="InterPro" id="IPR011646">
    <property type="entry name" value="KAP_P-loop"/>
</dbReference>
<reference evidence="2 3" key="1">
    <citation type="submission" date="2019-01" db="EMBL/GenBank/DDBJ databases">
        <title>A chromosome-scale genome assembly of the yellow perch, Perca flavescens.</title>
        <authorList>
            <person name="Feron R."/>
            <person name="Morvezen R."/>
            <person name="Bestin A."/>
            <person name="Haffray P."/>
            <person name="Klopp C."/>
            <person name="Zahm M."/>
            <person name="Cabau C."/>
            <person name="Roques C."/>
            <person name="Donnadieu C."/>
            <person name="Bouchez O."/>
            <person name="Christie M."/>
            <person name="Larson W."/>
            <person name="Guiguen Y."/>
        </authorList>
    </citation>
    <scope>NUCLEOTIDE SEQUENCE [LARGE SCALE GENOMIC DNA]</scope>
    <source>
        <strain evidence="2">YP-PL-M2</strain>
        <tissue evidence="2">Blood</tissue>
    </source>
</reference>
<dbReference type="PANTHER" id="PTHR24116:SF2">
    <property type="entry name" value="KINASE D-INTERACTING SUBSTRATE OF 220 KDA B"/>
    <property type="match status" value="1"/>
</dbReference>
<evidence type="ECO:0000313" key="3">
    <source>
        <dbReference type="Proteomes" id="UP000295070"/>
    </source>
</evidence>
<dbReference type="Pfam" id="PF07693">
    <property type="entry name" value="KAP_NTPase"/>
    <property type="match status" value="1"/>
</dbReference>
<feature type="non-terminal residue" evidence="2">
    <location>
        <position position="1"/>
    </location>
</feature>
<protein>
    <recommendedName>
        <fullName evidence="1">KAP NTPase domain-containing protein</fullName>
    </recommendedName>
</protein>
<evidence type="ECO:0000259" key="1">
    <source>
        <dbReference type="Pfam" id="PF07693"/>
    </source>
</evidence>
<evidence type="ECO:0000313" key="2">
    <source>
        <dbReference type="EMBL" id="TDG95807.1"/>
    </source>
</evidence>
<dbReference type="PANTHER" id="PTHR24116">
    <property type="entry name" value="KINASE D-INTERACTING SUBSTRATE OF 220 KDA"/>
    <property type="match status" value="1"/>
</dbReference>
<sequence>VRVLFSKGPFISIFASDPHIIIKAINQNLSSVLRDSNINGHDYMRNIVHLPVFLNSRGLSGARKMAAAAAAATATVAVVPGNANANGDAANADGWHEELDRKLSQHSLGELTKFGSKTTLNRRDTHRRRQAQRSVPRQMSFDLTKLMVAEDWFSDISPQTMRRLLNIVSVTGRLLRANQIAFNWDRLASWINLTEQWPYRTSWLILYLEESDGVPEHAALRTIYERVAKSIPTTKDVEPLLEIDADVRGFEVFLSSRTPVLTARDIRTFLPCTVNLDPKLREIIADVRAAREQMNMGGGVPYPAPPLQEARPTSMYSQVSSACSPSASFSGPFIPPPGAIVSPPPPHSSYYSGLAGPQHPFYNRVGTSSAHSTCPLTNQTSGQCLEPGPAVSSGSGLWFIWVLVIV</sequence>
<dbReference type="AlphaFoldDB" id="A0A484C2T5"/>
<feature type="domain" description="KAP NTPase" evidence="1">
    <location>
        <begin position="1"/>
        <end position="174"/>
    </location>
</feature>
<keyword evidence="3" id="KW-1185">Reference proteome</keyword>
<gene>
    <name evidence="2" type="ORF">EPR50_G00245110</name>
</gene>
<comment type="caution">
    <text evidence="2">The sequence shown here is derived from an EMBL/GenBank/DDBJ whole genome shotgun (WGS) entry which is preliminary data.</text>
</comment>
<proteinExistence type="predicted"/>
<dbReference type="Proteomes" id="UP000295070">
    <property type="component" value="Unassembled WGS sequence"/>
</dbReference>
<dbReference type="EMBL" id="SCKG01000157">
    <property type="protein sequence ID" value="TDG95807.1"/>
    <property type="molecule type" value="Genomic_DNA"/>
</dbReference>
<accession>A0A484C2T5</accession>
<name>A0A484C2T5_PERFV</name>
<dbReference type="STRING" id="8167.A0A484C2T5"/>
<dbReference type="GO" id="GO:0030165">
    <property type="term" value="F:PDZ domain binding"/>
    <property type="evidence" value="ECO:0007669"/>
    <property type="project" value="TreeGrafter"/>
</dbReference>